<protein>
    <submittedName>
        <fullName evidence="1">Uncharacterized protein</fullName>
    </submittedName>
</protein>
<proteinExistence type="predicted"/>
<dbReference type="Proteomes" id="UP000199629">
    <property type="component" value="Unassembled WGS sequence"/>
</dbReference>
<organism evidence="1 2">
    <name type="scientific">Micromonospora chaiyaphumensis</name>
    <dbReference type="NCBI Taxonomy" id="307119"/>
    <lineage>
        <taxon>Bacteria</taxon>
        <taxon>Bacillati</taxon>
        <taxon>Actinomycetota</taxon>
        <taxon>Actinomycetes</taxon>
        <taxon>Micromonosporales</taxon>
        <taxon>Micromonosporaceae</taxon>
        <taxon>Micromonospora</taxon>
    </lineage>
</organism>
<dbReference type="EMBL" id="FMCS01000002">
    <property type="protein sequence ID" value="SCE85343.1"/>
    <property type="molecule type" value="Genomic_DNA"/>
</dbReference>
<dbReference type="AlphaFoldDB" id="A0A1C4VN02"/>
<reference evidence="2" key="1">
    <citation type="submission" date="2016-06" db="EMBL/GenBank/DDBJ databases">
        <authorList>
            <person name="Varghese N."/>
            <person name="Submissions Spin"/>
        </authorList>
    </citation>
    <scope>NUCLEOTIDE SEQUENCE [LARGE SCALE GENOMIC DNA]</scope>
    <source>
        <strain evidence="2">DSM 45246</strain>
    </source>
</reference>
<evidence type="ECO:0000313" key="2">
    <source>
        <dbReference type="Proteomes" id="UP000199629"/>
    </source>
</evidence>
<evidence type="ECO:0000313" key="1">
    <source>
        <dbReference type="EMBL" id="SCE85343.1"/>
    </source>
</evidence>
<dbReference type="RefSeq" id="WP_377462785.1">
    <property type="nucleotide sequence ID" value="NZ_JBHLYG010000001.1"/>
</dbReference>
<accession>A0A1C4VN02</accession>
<name>A0A1C4VN02_9ACTN</name>
<sequence length="601" mass="67245">MSSADAATAEAIEPATVEAVGQLLDAAGIRRVICVDDWYATAVEVEPIIGGLVAGALPASEVLDVWRESQEALPATDDIEVITEELREAWDSFDEAIKQRMHLLLEADHTAEDGSTEPQDAPALDELRDIIPVQYLTLRLSDWRRESSSLLKDGIPTLLLLDRNFDRESLGPDAGERELVRLYREAPETWRFGLLTHTVADADGEVELWRDLKSRYGEEATRLIVIAKNRLIGRPSEFPSILKVALLNATLKRLSAEIRSAVHSTWESAFQQLEKLDPYALQRALSGRRASEGTWAPDTLLRVAVALCEDKIRVALHNSERVHQDGGLLMRINEISLPVEAEIGVSPGDDIIRVQRLEYLDESSLEARPTLPLEAGDIFKVLRDSDQDPTDAKLAEFVVVVGQPCDLMVRSDGRRNADRLVAVAPIQLEGFSRKRPREGHVGYGDEHWFSIPYLDVERTKIGKVRLNRVFHLPAHVLDLSVVSGDGTATWVKGRPAPTALVPSWQERWKHLDAWVHDLLTEHRPLLEAVSDPLARTSLLKALLGIAHIDLISVNLDFSKYELRFGLSRVARLRDPYRGALVLRAAQREMRQAFDSWLIDSV</sequence>
<gene>
    <name evidence="1" type="ORF">GA0070214_102555</name>
</gene>
<keyword evidence="2" id="KW-1185">Reference proteome</keyword>